<evidence type="ECO:0000313" key="5">
    <source>
        <dbReference type="Proteomes" id="UP000034805"/>
    </source>
</evidence>
<dbReference type="PANTHER" id="PTHR21715:SF0">
    <property type="entry name" value="RH04127P"/>
    <property type="match status" value="1"/>
</dbReference>
<dbReference type="PANTHER" id="PTHR21715">
    <property type="entry name" value="RH04127P"/>
    <property type="match status" value="1"/>
</dbReference>
<evidence type="ECO:0000313" key="4">
    <source>
        <dbReference type="EMBL" id="KPP75744.1"/>
    </source>
</evidence>
<dbReference type="InterPro" id="IPR053233">
    <property type="entry name" value="ABRA-related"/>
</dbReference>
<dbReference type="AlphaFoldDB" id="A0A0P7VJA4"/>
<comment type="caution">
    <text evidence="4">The sequence shown here is derived from an EMBL/GenBank/DDBJ whole genome shotgun (WGS) entry which is preliminary data.</text>
</comment>
<dbReference type="EMBL" id="JARO02001343">
    <property type="protein sequence ID" value="KPP75744.1"/>
    <property type="molecule type" value="Genomic_DNA"/>
</dbReference>
<evidence type="ECO:0000256" key="1">
    <source>
        <dbReference type="SAM" id="Coils"/>
    </source>
</evidence>
<dbReference type="InterPro" id="IPR036020">
    <property type="entry name" value="WW_dom_sf"/>
</dbReference>
<reference evidence="4 5" key="1">
    <citation type="submission" date="2015-08" db="EMBL/GenBank/DDBJ databases">
        <title>The genome of the Asian arowana (Scleropages formosus).</title>
        <authorList>
            <person name="Tan M.H."/>
            <person name="Gan H.M."/>
            <person name="Croft L.J."/>
            <person name="Austin C.M."/>
        </authorList>
    </citation>
    <scope>NUCLEOTIDE SEQUENCE [LARGE SCALE GENOMIC DNA]</scope>
    <source>
        <strain evidence="4">Aro1</strain>
    </source>
</reference>
<dbReference type="SUPFAM" id="SSF51045">
    <property type="entry name" value="WW domain"/>
    <property type="match status" value="1"/>
</dbReference>
<accession>A0A0P7VJA4</accession>
<proteinExistence type="predicted"/>
<dbReference type="Gene3D" id="3.30.1470.10">
    <property type="entry name" value="Photosystem I PsaD, reaction center subunit II"/>
    <property type="match status" value="1"/>
</dbReference>
<feature type="coiled-coil region" evidence="1">
    <location>
        <begin position="272"/>
        <end position="428"/>
    </location>
</feature>
<dbReference type="PROSITE" id="PS50020">
    <property type="entry name" value="WW_DOMAIN_2"/>
    <property type="match status" value="1"/>
</dbReference>
<feature type="domain" description="WW" evidence="3">
    <location>
        <begin position="62"/>
        <end position="95"/>
    </location>
</feature>
<feature type="region of interest" description="Disordered" evidence="2">
    <location>
        <begin position="454"/>
        <end position="495"/>
    </location>
</feature>
<dbReference type="Proteomes" id="UP000034805">
    <property type="component" value="Unassembled WGS sequence"/>
</dbReference>
<organism evidence="4 5">
    <name type="scientific">Scleropages formosus</name>
    <name type="common">Asian bonytongue</name>
    <name type="synonym">Osteoglossum formosum</name>
    <dbReference type="NCBI Taxonomy" id="113540"/>
    <lineage>
        <taxon>Eukaryota</taxon>
        <taxon>Metazoa</taxon>
        <taxon>Chordata</taxon>
        <taxon>Craniata</taxon>
        <taxon>Vertebrata</taxon>
        <taxon>Euteleostomi</taxon>
        <taxon>Actinopterygii</taxon>
        <taxon>Neopterygii</taxon>
        <taxon>Teleostei</taxon>
        <taxon>Osteoglossocephala</taxon>
        <taxon>Osteoglossomorpha</taxon>
        <taxon>Osteoglossiformes</taxon>
        <taxon>Osteoglossidae</taxon>
        <taxon>Scleropages</taxon>
    </lineage>
</organism>
<dbReference type="InterPro" id="IPR001202">
    <property type="entry name" value="WW_dom"/>
</dbReference>
<protein>
    <recommendedName>
        <fullName evidence="3">WW domain-containing protein</fullName>
    </recommendedName>
</protein>
<gene>
    <name evidence="4" type="ORF">Z043_104988</name>
</gene>
<name>A0A0P7VJA4_SCLFO</name>
<keyword evidence="1" id="KW-0175">Coiled coil</keyword>
<evidence type="ECO:0000259" key="3">
    <source>
        <dbReference type="PROSITE" id="PS50020"/>
    </source>
</evidence>
<feature type="region of interest" description="Disordered" evidence="2">
    <location>
        <begin position="185"/>
        <end position="223"/>
    </location>
</feature>
<sequence>MFLPNGHVILEEEIDEDYVPSREVFCSIHLPSSEIQEYAQVIGIDPDREPELMWLAEEGIAQPLPAGWKLCQDSMGQRYFFNFFTFDSTEEHPCKKHYRYLVVHERKLEQEREKALDSGLGSRSAELSQEEYVIPSLSEFEEDEEDKFMEGETQTDDAFLEEVIEACKNGDTREKEPESLVTALSYDHSPEPPSQDASHSNPRLGVDRGNASLGRRSETSQRSVAWNPCPTLVEELRLGQESESEVAVKRARVLQEHLLENEEMWRLQKEKADRIRALKQETEEMLEAERQHLARETGEQLQAVRSELSALLKEARQEVQQEQKELLELLREEQRRDLRSIRESHQAEKEQLLSLLQKEKTRLRASCSAQVEDLRTQLESILQEMRTEQMLEIPPCLLQERDSLQAEVERLREEVDRVREERDRAREESWWLREEKLRLESKVELLQEYLELSQRSSGSDVEHSESSRRPANKPSMSSNEPYSSTGSQPTGAAKMQHLNESVQQISGQLSSALWALDFLIQRQASLLPPGQPSYTCLPKHLHHSVSYDPSWAPHSQNAPTWGVEEMPSSHWGRLPPGMSWDSPCSYRDVCLCLTLPLCPSTILQRGDV</sequence>
<evidence type="ECO:0000256" key="2">
    <source>
        <dbReference type="SAM" id="MobiDB-lite"/>
    </source>
</evidence>
<feature type="compositionally biased region" description="Polar residues" evidence="2">
    <location>
        <begin position="474"/>
        <end position="490"/>
    </location>
</feature>